<dbReference type="STRING" id="765915.A0A1Y2H6T2"/>
<protein>
    <recommendedName>
        <fullName evidence="2">Band 7 domain-containing protein</fullName>
    </recommendedName>
</protein>
<dbReference type="PRINTS" id="PR00721">
    <property type="entry name" value="STOMATIN"/>
</dbReference>
<comment type="caution">
    <text evidence="3">The sequence shown here is derived from an EMBL/GenBank/DDBJ whole genome shotgun (WGS) entry which is preliminary data.</text>
</comment>
<dbReference type="PANTHER" id="PTHR10264">
    <property type="entry name" value="BAND 7 PROTEIN-RELATED"/>
    <property type="match status" value="1"/>
</dbReference>
<dbReference type="EMBL" id="MCFL01000135">
    <property type="protein sequence ID" value="ORZ29681.1"/>
    <property type="molecule type" value="Genomic_DNA"/>
</dbReference>
<dbReference type="InterPro" id="IPR043202">
    <property type="entry name" value="Band-7_stomatin-like"/>
</dbReference>
<proteinExistence type="inferred from homology"/>
<dbReference type="Proteomes" id="UP000193411">
    <property type="component" value="Unassembled WGS sequence"/>
</dbReference>
<dbReference type="Gene3D" id="6.10.250.2090">
    <property type="match status" value="1"/>
</dbReference>
<organism evidence="3 4">
    <name type="scientific">Catenaria anguillulae PL171</name>
    <dbReference type="NCBI Taxonomy" id="765915"/>
    <lineage>
        <taxon>Eukaryota</taxon>
        <taxon>Fungi</taxon>
        <taxon>Fungi incertae sedis</taxon>
        <taxon>Blastocladiomycota</taxon>
        <taxon>Blastocladiomycetes</taxon>
        <taxon>Blastocladiales</taxon>
        <taxon>Catenariaceae</taxon>
        <taxon>Catenaria</taxon>
    </lineage>
</organism>
<dbReference type="GO" id="GO:0098552">
    <property type="term" value="C:side of membrane"/>
    <property type="evidence" value="ECO:0007669"/>
    <property type="project" value="UniProtKB-ARBA"/>
</dbReference>
<dbReference type="InterPro" id="IPR001107">
    <property type="entry name" value="Band_7"/>
</dbReference>
<evidence type="ECO:0000259" key="2">
    <source>
        <dbReference type="SMART" id="SM00244"/>
    </source>
</evidence>
<dbReference type="AlphaFoldDB" id="A0A1Y2H6T2"/>
<feature type="domain" description="Band 7" evidence="2">
    <location>
        <begin position="48"/>
        <end position="205"/>
    </location>
</feature>
<accession>A0A1Y2H6T2</accession>
<dbReference type="GO" id="GO:0005886">
    <property type="term" value="C:plasma membrane"/>
    <property type="evidence" value="ECO:0007669"/>
    <property type="project" value="InterPro"/>
</dbReference>
<dbReference type="FunFam" id="3.30.479.30:FF:000004">
    <property type="entry name" value="Putative membrane protease family, stomatin"/>
    <property type="match status" value="1"/>
</dbReference>
<evidence type="ECO:0000313" key="4">
    <source>
        <dbReference type="Proteomes" id="UP000193411"/>
    </source>
</evidence>
<dbReference type="OrthoDB" id="2105077at2759"/>
<keyword evidence="4" id="KW-1185">Reference proteome</keyword>
<name>A0A1Y2H6T2_9FUNG</name>
<dbReference type="PANTHER" id="PTHR10264:SF19">
    <property type="entry name" value="AT06885P-RELATED"/>
    <property type="match status" value="1"/>
</dbReference>
<dbReference type="InterPro" id="IPR036013">
    <property type="entry name" value="Band_7/SPFH_dom_sf"/>
</dbReference>
<comment type="similarity">
    <text evidence="1">Belongs to the band 7/mec-2 family.</text>
</comment>
<dbReference type="SUPFAM" id="SSF117892">
    <property type="entry name" value="Band 7/SPFH domain"/>
    <property type="match status" value="1"/>
</dbReference>
<reference evidence="3 4" key="1">
    <citation type="submission" date="2016-07" db="EMBL/GenBank/DDBJ databases">
        <title>Pervasive Adenine N6-methylation of Active Genes in Fungi.</title>
        <authorList>
            <consortium name="DOE Joint Genome Institute"/>
            <person name="Mondo S.J."/>
            <person name="Dannebaum R.O."/>
            <person name="Kuo R.C."/>
            <person name="Labutti K."/>
            <person name="Haridas S."/>
            <person name="Kuo A."/>
            <person name="Salamov A."/>
            <person name="Ahrendt S.R."/>
            <person name="Lipzen A."/>
            <person name="Sullivan W."/>
            <person name="Andreopoulos W.B."/>
            <person name="Clum A."/>
            <person name="Lindquist E."/>
            <person name="Daum C."/>
            <person name="Ramamoorthy G.K."/>
            <person name="Gryganskyi A."/>
            <person name="Culley D."/>
            <person name="Magnuson J.K."/>
            <person name="James T.Y."/>
            <person name="O'Malley M.A."/>
            <person name="Stajich J.E."/>
            <person name="Spatafora J.W."/>
            <person name="Visel A."/>
            <person name="Grigoriev I.V."/>
        </authorList>
    </citation>
    <scope>NUCLEOTIDE SEQUENCE [LARGE SCALE GENOMIC DNA]</scope>
    <source>
        <strain evidence="3 4">PL171</strain>
    </source>
</reference>
<dbReference type="SMART" id="SM00244">
    <property type="entry name" value="PHB"/>
    <property type="match status" value="1"/>
</dbReference>
<dbReference type="Gene3D" id="3.30.479.30">
    <property type="entry name" value="Band 7 domain"/>
    <property type="match status" value="1"/>
</dbReference>
<evidence type="ECO:0000313" key="3">
    <source>
        <dbReference type="EMBL" id="ORZ29681.1"/>
    </source>
</evidence>
<dbReference type="Pfam" id="PF01145">
    <property type="entry name" value="Band_7"/>
    <property type="match status" value="1"/>
</dbReference>
<evidence type="ECO:0000256" key="1">
    <source>
        <dbReference type="ARBA" id="ARBA00008164"/>
    </source>
</evidence>
<sequence length="290" mass="31834">MTAPRRQAKFAQEIAVTRATHGLYEGLMTVLGECLGFMGSFPCTPCSNPYRIVDQSTVGLISRFGKCQKMVDPGLHRINIMTDVIQSVDIKLQVVPIPAQAVMTKDNANIMVESVLYWRVVDPYIATFLTSNVQAALVERTQTTLRTIIGVRTLQECIELRETIMHEVQNIISGPAKEWGTEVESILIKDLRLPAELMDSLSAAAKQRRLGESKVIAAEAEVQAAQLMRKASDVLNSSAALQVRYLETVKTMAAQAQQKVIFVPLGNDAASSLMQKVKVAGLPDVRGGRH</sequence>
<gene>
    <name evidence="3" type="ORF">BCR44DRAFT_1407269</name>
</gene>
<dbReference type="InterPro" id="IPR001972">
    <property type="entry name" value="Stomatin_HflK_fam"/>
</dbReference>